<sequence length="333" mass="38582">MFIYSHQCATFQIMNSQNIKQSIQQIKDWSQDNVLLPQAQKDQFASWCTDQISKLEQACQSPLKMGLIGGTGVGKSTIINRLAGEDISLAHKERPYTQKVVVYVHQDLSPEFQKTDARMIYCQHNRDDISHLMLFDFPDYDSHLSDHRHLVQTLSKSLDIIVWVATPEKYGDQAMIHMMSILLQSSKNYCFVLNKVDQLQYDDIAQIVGHWHMLLGDAGIVVASVFPISALSSDYDDSFAAFQKWLFQKRKEHELLAITQSNIEHQIEQKMKHIQQQIDCQKVEQIADELDKVIYQLTAFEKIDRKIYLKLYLPMLRQVFINIYPNKVVISGR</sequence>
<dbReference type="Gene3D" id="3.40.50.300">
    <property type="entry name" value="P-loop containing nucleotide triphosphate hydrolases"/>
    <property type="match status" value="1"/>
</dbReference>
<dbReference type="InterPro" id="IPR005662">
    <property type="entry name" value="GTPase_Era-like"/>
</dbReference>
<name>A0A1V1P7W7_9BACT</name>
<evidence type="ECO:0000313" key="2">
    <source>
        <dbReference type="EMBL" id="ETR70977.1"/>
    </source>
</evidence>
<organism evidence="2 3">
    <name type="scientific">Candidatus Magnetoglobus multicellularis str. Araruama</name>
    <dbReference type="NCBI Taxonomy" id="890399"/>
    <lineage>
        <taxon>Bacteria</taxon>
        <taxon>Pseudomonadati</taxon>
        <taxon>Thermodesulfobacteriota</taxon>
        <taxon>Desulfobacteria</taxon>
        <taxon>Desulfobacterales</taxon>
        <taxon>Desulfobacteraceae</taxon>
        <taxon>Candidatus Magnetoglobus</taxon>
    </lineage>
</organism>
<dbReference type="GO" id="GO:0005525">
    <property type="term" value="F:GTP binding"/>
    <property type="evidence" value="ECO:0007669"/>
    <property type="project" value="InterPro"/>
</dbReference>
<dbReference type="PANTHER" id="PTHR42698">
    <property type="entry name" value="GTPASE ERA"/>
    <property type="match status" value="1"/>
</dbReference>
<dbReference type="GO" id="GO:0005829">
    <property type="term" value="C:cytosol"/>
    <property type="evidence" value="ECO:0007669"/>
    <property type="project" value="TreeGrafter"/>
</dbReference>
<dbReference type="SUPFAM" id="SSF52540">
    <property type="entry name" value="P-loop containing nucleoside triphosphate hydrolases"/>
    <property type="match status" value="1"/>
</dbReference>
<dbReference type="InterPro" id="IPR006073">
    <property type="entry name" value="GTP-bd"/>
</dbReference>
<proteinExistence type="predicted"/>
<dbReference type="InterPro" id="IPR027417">
    <property type="entry name" value="P-loop_NTPase"/>
</dbReference>
<dbReference type="AlphaFoldDB" id="A0A1V1P7W7"/>
<accession>A0A1V1P7W7</accession>
<dbReference type="PANTHER" id="PTHR42698:SF1">
    <property type="entry name" value="GTPASE ERA, MITOCHONDRIAL"/>
    <property type="match status" value="1"/>
</dbReference>
<evidence type="ECO:0000259" key="1">
    <source>
        <dbReference type="Pfam" id="PF01926"/>
    </source>
</evidence>
<dbReference type="EMBL" id="ATBP01000339">
    <property type="protein sequence ID" value="ETR70977.1"/>
    <property type="molecule type" value="Genomic_DNA"/>
</dbReference>
<protein>
    <recommendedName>
        <fullName evidence="1">G domain-containing protein</fullName>
    </recommendedName>
</protein>
<dbReference type="GO" id="GO:0019843">
    <property type="term" value="F:rRNA binding"/>
    <property type="evidence" value="ECO:0007669"/>
    <property type="project" value="TreeGrafter"/>
</dbReference>
<gene>
    <name evidence="2" type="ORF">OMM_02842</name>
</gene>
<feature type="domain" description="G" evidence="1">
    <location>
        <begin position="65"/>
        <end position="195"/>
    </location>
</feature>
<dbReference type="Proteomes" id="UP000189670">
    <property type="component" value="Unassembled WGS sequence"/>
</dbReference>
<reference evidence="3" key="1">
    <citation type="submission" date="2012-11" db="EMBL/GenBank/DDBJ databases">
        <authorList>
            <person name="Lucero-Rivera Y.E."/>
            <person name="Tovar-Ramirez D."/>
        </authorList>
    </citation>
    <scope>NUCLEOTIDE SEQUENCE [LARGE SCALE GENOMIC DNA]</scope>
    <source>
        <strain evidence="3">Araruama</strain>
    </source>
</reference>
<dbReference type="GO" id="GO:0000028">
    <property type="term" value="P:ribosomal small subunit assembly"/>
    <property type="evidence" value="ECO:0007669"/>
    <property type="project" value="TreeGrafter"/>
</dbReference>
<comment type="caution">
    <text evidence="2">The sequence shown here is derived from an EMBL/GenBank/DDBJ whole genome shotgun (WGS) entry which is preliminary data.</text>
</comment>
<dbReference type="GO" id="GO:0043024">
    <property type="term" value="F:ribosomal small subunit binding"/>
    <property type="evidence" value="ECO:0007669"/>
    <property type="project" value="TreeGrafter"/>
</dbReference>
<dbReference type="Pfam" id="PF01926">
    <property type="entry name" value="MMR_HSR1"/>
    <property type="match status" value="1"/>
</dbReference>
<evidence type="ECO:0000313" key="3">
    <source>
        <dbReference type="Proteomes" id="UP000189670"/>
    </source>
</evidence>